<proteinExistence type="predicted"/>
<reference evidence="2" key="1">
    <citation type="journal article" date="2020" name="Cell">
        <title>Large-Scale Comparative Analyses of Tick Genomes Elucidate Their Genetic Diversity and Vector Capacities.</title>
        <authorList>
            <consortium name="Tick Genome and Microbiome Consortium (TIGMIC)"/>
            <person name="Jia N."/>
            <person name="Wang J."/>
            <person name="Shi W."/>
            <person name="Du L."/>
            <person name="Sun Y."/>
            <person name="Zhan W."/>
            <person name="Jiang J.F."/>
            <person name="Wang Q."/>
            <person name="Zhang B."/>
            <person name="Ji P."/>
            <person name="Bell-Sakyi L."/>
            <person name="Cui X.M."/>
            <person name="Yuan T.T."/>
            <person name="Jiang B.G."/>
            <person name="Yang W.F."/>
            <person name="Lam T.T."/>
            <person name="Chang Q.C."/>
            <person name="Ding S.J."/>
            <person name="Wang X.J."/>
            <person name="Zhu J.G."/>
            <person name="Ruan X.D."/>
            <person name="Zhao L."/>
            <person name="Wei J.T."/>
            <person name="Ye R.Z."/>
            <person name="Que T.C."/>
            <person name="Du C.H."/>
            <person name="Zhou Y.H."/>
            <person name="Cheng J.X."/>
            <person name="Dai P.F."/>
            <person name="Guo W.B."/>
            <person name="Han X.H."/>
            <person name="Huang E.J."/>
            <person name="Li L.F."/>
            <person name="Wei W."/>
            <person name="Gao Y.C."/>
            <person name="Liu J.Z."/>
            <person name="Shao H.Z."/>
            <person name="Wang X."/>
            <person name="Wang C.C."/>
            <person name="Yang T.C."/>
            <person name="Huo Q.B."/>
            <person name="Li W."/>
            <person name="Chen H.Y."/>
            <person name="Chen S.E."/>
            <person name="Zhou L.G."/>
            <person name="Ni X.B."/>
            <person name="Tian J.H."/>
            <person name="Sheng Y."/>
            <person name="Liu T."/>
            <person name="Pan Y.S."/>
            <person name="Xia L.Y."/>
            <person name="Li J."/>
            <person name="Zhao F."/>
            <person name="Cao W.C."/>
        </authorList>
    </citation>
    <scope>NUCLEOTIDE SEQUENCE</scope>
    <source>
        <strain evidence="2">Rmic-2018</strain>
    </source>
</reference>
<evidence type="ECO:0000313" key="2">
    <source>
        <dbReference type="EMBL" id="KAH8025877.1"/>
    </source>
</evidence>
<evidence type="ECO:0000256" key="1">
    <source>
        <dbReference type="SAM" id="MobiDB-lite"/>
    </source>
</evidence>
<protein>
    <submittedName>
        <fullName evidence="2">Uncharacterized protein</fullName>
    </submittedName>
</protein>
<reference evidence="2" key="2">
    <citation type="submission" date="2021-09" db="EMBL/GenBank/DDBJ databases">
        <authorList>
            <person name="Jia N."/>
            <person name="Wang J."/>
            <person name="Shi W."/>
            <person name="Du L."/>
            <person name="Sun Y."/>
            <person name="Zhan W."/>
            <person name="Jiang J."/>
            <person name="Wang Q."/>
            <person name="Zhang B."/>
            <person name="Ji P."/>
            <person name="Sakyi L.B."/>
            <person name="Cui X."/>
            <person name="Yuan T."/>
            <person name="Jiang B."/>
            <person name="Yang W."/>
            <person name="Lam T.T.-Y."/>
            <person name="Chang Q."/>
            <person name="Ding S."/>
            <person name="Wang X."/>
            <person name="Zhu J."/>
            <person name="Ruan X."/>
            <person name="Zhao L."/>
            <person name="Wei J."/>
            <person name="Que T."/>
            <person name="Du C."/>
            <person name="Cheng J."/>
            <person name="Dai P."/>
            <person name="Han X."/>
            <person name="Huang E."/>
            <person name="Gao Y."/>
            <person name="Liu J."/>
            <person name="Shao H."/>
            <person name="Ye R."/>
            <person name="Li L."/>
            <person name="Wei W."/>
            <person name="Wang X."/>
            <person name="Wang C."/>
            <person name="Huo Q."/>
            <person name="Li W."/>
            <person name="Guo W."/>
            <person name="Chen H."/>
            <person name="Chen S."/>
            <person name="Zhou L."/>
            <person name="Zhou L."/>
            <person name="Ni X."/>
            <person name="Tian J."/>
            <person name="Zhou Y."/>
            <person name="Sheng Y."/>
            <person name="Liu T."/>
            <person name="Pan Y."/>
            <person name="Xia L."/>
            <person name="Li J."/>
            <person name="Zhao F."/>
            <person name="Cao W."/>
        </authorList>
    </citation>
    <scope>NUCLEOTIDE SEQUENCE</scope>
    <source>
        <strain evidence="2">Rmic-2018</strain>
        <tissue evidence="2">Larvae</tissue>
    </source>
</reference>
<comment type="caution">
    <text evidence="2">The sequence shown here is derived from an EMBL/GenBank/DDBJ whole genome shotgun (WGS) entry which is preliminary data.</text>
</comment>
<name>A0A9J6DUG7_RHIMP</name>
<gene>
    <name evidence="2" type="ORF">HPB51_013582</name>
</gene>
<dbReference type="Proteomes" id="UP000821866">
    <property type="component" value="Unassembled WGS sequence"/>
</dbReference>
<keyword evidence="3" id="KW-1185">Reference proteome</keyword>
<dbReference type="AlphaFoldDB" id="A0A9J6DUG7"/>
<dbReference type="EMBL" id="JABSTU010000007">
    <property type="protein sequence ID" value="KAH8025877.1"/>
    <property type="molecule type" value="Genomic_DNA"/>
</dbReference>
<evidence type="ECO:0000313" key="3">
    <source>
        <dbReference type="Proteomes" id="UP000821866"/>
    </source>
</evidence>
<feature type="compositionally biased region" description="Basic and acidic residues" evidence="1">
    <location>
        <begin position="1"/>
        <end position="15"/>
    </location>
</feature>
<accession>A0A9J6DUG7</accession>
<sequence>MQGTKGGKEPVDAKPLRPCQNNSTDEANIEFTSEPKELAAESPVVATKATEGRSDGDEVLCLESLVNTEMPSVMDLAQPPCMCVAMAANCEVRSISGPAGEDLCTDSGTELCADAHCELGNVGASSSPRCEQRSPKENACIVQPSVKFPASQGVHKLTESPDCIDITADETGETSSALQMMQADFSKVSTE</sequence>
<feature type="region of interest" description="Disordered" evidence="1">
    <location>
        <begin position="1"/>
        <end position="27"/>
    </location>
</feature>
<organism evidence="2 3">
    <name type="scientific">Rhipicephalus microplus</name>
    <name type="common">Cattle tick</name>
    <name type="synonym">Boophilus microplus</name>
    <dbReference type="NCBI Taxonomy" id="6941"/>
    <lineage>
        <taxon>Eukaryota</taxon>
        <taxon>Metazoa</taxon>
        <taxon>Ecdysozoa</taxon>
        <taxon>Arthropoda</taxon>
        <taxon>Chelicerata</taxon>
        <taxon>Arachnida</taxon>
        <taxon>Acari</taxon>
        <taxon>Parasitiformes</taxon>
        <taxon>Ixodida</taxon>
        <taxon>Ixodoidea</taxon>
        <taxon>Ixodidae</taxon>
        <taxon>Rhipicephalinae</taxon>
        <taxon>Rhipicephalus</taxon>
        <taxon>Boophilus</taxon>
    </lineage>
</organism>